<evidence type="ECO:0000313" key="10">
    <source>
        <dbReference type="EMBL" id="AIN96578.1"/>
    </source>
</evidence>
<evidence type="ECO:0000256" key="5">
    <source>
        <dbReference type="ARBA" id="ARBA00022777"/>
    </source>
</evidence>
<dbReference type="InterPro" id="IPR000719">
    <property type="entry name" value="Prot_kinase_dom"/>
</dbReference>
<dbReference type="InterPro" id="IPR008271">
    <property type="entry name" value="Ser/Thr_kinase_AS"/>
</dbReference>
<dbReference type="RefSeq" id="XP_010697231.1">
    <property type="nucleotide sequence ID" value="XM_010698929.1"/>
</dbReference>
<evidence type="ECO:0000256" key="4">
    <source>
        <dbReference type="ARBA" id="ARBA00022741"/>
    </source>
</evidence>
<dbReference type="SUPFAM" id="SSF56112">
    <property type="entry name" value="Protein kinase-like (PK-like)"/>
    <property type="match status" value="1"/>
</dbReference>
<dbReference type="VEuPathDB" id="TriTrypDB:LPMP_131510"/>
<evidence type="ECO:0000256" key="1">
    <source>
        <dbReference type="ARBA" id="ARBA00012513"/>
    </source>
</evidence>
<sequence length="593" mass="66348">MDGILSGLNITCNEAALSLIEMARSNGLLFSSSDLTATSDHTTEHSHHYHVCGSSFDVAPHFEVLNAIGHGTYGLVCAAVDLRLVPSSVYYNEAMRTIEEEGRIVTRRRRGHDAPIYFRTRVVLGETPSGSPVRVPHLYSEPFKRRVLAHGEVSPFVAIKKVAKVFDDLVDGRRILREVKLLKYLQGHPNILRLMEVGRPPVSTVAPSSATFEDIYIVTDLMDTDLAALLKSSQEIQMNQLRFIAYQLFKALVYVHSSGVIHRDLKPCNILLNGNCDMKLCDFGLSRGGVPAWLHESTLKAVAADAESSIEELEDWGRFCWSSSAARSASCASHVAKQPPLYSLTDYVVTRYYRAPELLVMGRYNHAIDMWSAGCILAEMLLRRPLFAGANYLSQLTLILETPGLRDVPQAPEQVATLFEGGEEGKHFICDILFHNTAGRWEPRTLRNQVQSQAMFHTTLFGSSADIPVSLGILIAKLLSFDPRKRPTAVEALRDPFFRPLYDARDEIVRCTASDSGFAREEIDDIAAYRKTHPCVVVDENPVFPWEFDHCITNAQTLRSLFEEECQISRDVQRQIERQQRPLSTPTACSLVP</sequence>
<dbReference type="KEGG" id="lpan:LPMP_131510"/>
<dbReference type="EC" id="2.7.11.1" evidence="1"/>
<dbReference type="PROSITE" id="PS00108">
    <property type="entry name" value="PROTEIN_KINASE_ST"/>
    <property type="match status" value="1"/>
</dbReference>
<keyword evidence="4" id="KW-0547">Nucleotide-binding</keyword>
<evidence type="ECO:0000313" key="11">
    <source>
        <dbReference type="Proteomes" id="UP000063063"/>
    </source>
</evidence>
<dbReference type="VEuPathDB" id="TriTrypDB:LPAL13_130019800"/>
<dbReference type="Pfam" id="PF00069">
    <property type="entry name" value="Pkinase"/>
    <property type="match status" value="2"/>
</dbReference>
<evidence type="ECO:0000256" key="8">
    <source>
        <dbReference type="ARBA" id="ARBA00048679"/>
    </source>
</evidence>
<gene>
    <name evidence="10" type="primary">MPK7</name>
    <name evidence="10" type="ORF">LPMP_131510</name>
</gene>
<dbReference type="eggNOG" id="KOG0660">
    <property type="taxonomic scope" value="Eukaryota"/>
</dbReference>
<evidence type="ECO:0000256" key="2">
    <source>
        <dbReference type="ARBA" id="ARBA00022527"/>
    </source>
</evidence>
<dbReference type="InterPro" id="IPR003527">
    <property type="entry name" value="MAP_kinase_CS"/>
</dbReference>
<dbReference type="EMBL" id="CP009382">
    <property type="protein sequence ID" value="AIN96578.1"/>
    <property type="molecule type" value="Genomic_DNA"/>
</dbReference>
<dbReference type="SMART" id="SM00220">
    <property type="entry name" value="S_TKc"/>
    <property type="match status" value="1"/>
</dbReference>
<accession>A0A088RKX2</accession>
<dbReference type="PROSITE" id="PS01351">
    <property type="entry name" value="MAPK"/>
    <property type="match status" value="1"/>
</dbReference>
<keyword evidence="5 10" id="KW-0418">Kinase</keyword>
<comment type="catalytic activity">
    <reaction evidence="8">
        <text>L-seryl-[protein] + ATP = O-phospho-L-seryl-[protein] + ADP + H(+)</text>
        <dbReference type="Rhea" id="RHEA:17989"/>
        <dbReference type="Rhea" id="RHEA-COMP:9863"/>
        <dbReference type="Rhea" id="RHEA-COMP:11604"/>
        <dbReference type="ChEBI" id="CHEBI:15378"/>
        <dbReference type="ChEBI" id="CHEBI:29999"/>
        <dbReference type="ChEBI" id="CHEBI:30616"/>
        <dbReference type="ChEBI" id="CHEBI:83421"/>
        <dbReference type="ChEBI" id="CHEBI:456216"/>
        <dbReference type="EC" id="2.7.11.1"/>
    </reaction>
</comment>
<dbReference type="InterPro" id="IPR011009">
    <property type="entry name" value="Kinase-like_dom_sf"/>
</dbReference>
<keyword evidence="3" id="KW-0808">Transferase</keyword>
<keyword evidence="2" id="KW-0723">Serine/threonine-protein kinase</keyword>
<dbReference type="PANTHER" id="PTHR24055">
    <property type="entry name" value="MITOGEN-ACTIVATED PROTEIN KINASE"/>
    <property type="match status" value="1"/>
</dbReference>
<name>A0A088RKX2_LEIPA</name>
<dbReference type="Gene3D" id="1.10.510.10">
    <property type="entry name" value="Transferase(Phosphotransferase) domain 1"/>
    <property type="match status" value="2"/>
</dbReference>
<reference evidence="10 11" key="1">
    <citation type="journal article" date="2015" name="Sci. Rep.">
        <title>The genome of Leishmania panamensis: insights into genomics of the L. (Viannia) subgenus.</title>
        <authorList>
            <person name="Llanes A."/>
            <person name="Restrepo C.M."/>
            <person name="Vecchio G.D."/>
            <person name="Anguizola F.J."/>
            <person name="Lleonart R."/>
        </authorList>
    </citation>
    <scope>NUCLEOTIDE SEQUENCE [LARGE SCALE GENOMIC DNA]</scope>
    <source>
        <strain evidence="10 11">MHOM/PA/94/PSC-1</strain>
    </source>
</reference>
<proteinExistence type="predicted"/>
<dbReference type="GeneID" id="22573261"/>
<dbReference type="GO" id="GO:0106310">
    <property type="term" value="F:protein serine kinase activity"/>
    <property type="evidence" value="ECO:0007669"/>
    <property type="project" value="RHEA"/>
</dbReference>
<evidence type="ECO:0000256" key="3">
    <source>
        <dbReference type="ARBA" id="ARBA00022679"/>
    </source>
</evidence>
<dbReference type="OrthoDB" id="277790at2759"/>
<comment type="catalytic activity">
    <reaction evidence="7">
        <text>L-threonyl-[protein] + ATP = O-phospho-L-threonyl-[protein] + ADP + H(+)</text>
        <dbReference type="Rhea" id="RHEA:46608"/>
        <dbReference type="Rhea" id="RHEA-COMP:11060"/>
        <dbReference type="Rhea" id="RHEA-COMP:11605"/>
        <dbReference type="ChEBI" id="CHEBI:15378"/>
        <dbReference type="ChEBI" id="CHEBI:30013"/>
        <dbReference type="ChEBI" id="CHEBI:30616"/>
        <dbReference type="ChEBI" id="CHEBI:61977"/>
        <dbReference type="ChEBI" id="CHEBI:456216"/>
        <dbReference type="EC" id="2.7.11.1"/>
    </reaction>
</comment>
<dbReference type="GO" id="GO:0004707">
    <property type="term" value="F:MAP kinase activity"/>
    <property type="evidence" value="ECO:0007669"/>
    <property type="project" value="InterPro"/>
</dbReference>
<dbReference type="FunFam" id="1.10.510.10:FF:000405">
    <property type="entry name" value="Mitogen-activated protein kinase"/>
    <property type="match status" value="1"/>
</dbReference>
<organism evidence="10 11">
    <name type="scientific">Leishmania panamensis</name>
    <dbReference type="NCBI Taxonomy" id="5679"/>
    <lineage>
        <taxon>Eukaryota</taxon>
        <taxon>Discoba</taxon>
        <taxon>Euglenozoa</taxon>
        <taxon>Kinetoplastea</taxon>
        <taxon>Metakinetoplastina</taxon>
        <taxon>Trypanosomatida</taxon>
        <taxon>Trypanosomatidae</taxon>
        <taxon>Leishmaniinae</taxon>
        <taxon>Leishmania</taxon>
        <taxon>Leishmania guyanensis species complex</taxon>
    </lineage>
</organism>
<evidence type="ECO:0000256" key="6">
    <source>
        <dbReference type="ARBA" id="ARBA00022840"/>
    </source>
</evidence>
<dbReference type="AlphaFoldDB" id="A0A088RKX2"/>
<dbReference type="Proteomes" id="UP000063063">
    <property type="component" value="Chromosome 13"/>
</dbReference>
<dbReference type="PROSITE" id="PS50011">
    <property type="entry name" value="PROTEIN_KINASE_DOM"/>
    <property type="match status" value="1"/>
</dbReference>
<protein>
    <recommendedName>
        <fullName evidence="1">non-specific serine/threonine protein kinase</fullName>
        <ecNumber evidence="1">2.7.11.1</ecNumber>
    </recommendedName>
</protein>
<keyword evidence="6" id="KW-0067">ATP-binding</keyword>
<dbReference type="GO" id="GO:0005524">
    <property type="term" value="F:ATP binding"/>
    <property type="evidence" value="ECO:0007669"/>
    <property type="project" value="UniProtKB-KW"/>
</dbReference>
<keyword evidence="11" id="KW-1185">Reference proteome</keyword>
<dbReference type="InterPro" id="IPR050117">
    <property type="entry name" value="MAPK"/>
</dbReference>
<dbReference type="Gene3D" id="3.30.200.20">
    <property type="entry name" value="Phosphorylase Kinase, domain 1"/>
    <property type="match status" value="2"/>
</dbReference>
<feature type="domain" description="Protein kinase" evidence="9">
    <location>
        <begin position="62"/>
        <end position="498"/>
    </location>
</feature>
<evidence type="ECO:0000259" key="9">
    <source>
        <dbReference type="PROSITE" id="PS50011"/>
    </source>
</evidence>
<evidence type="ECO:0000256" key="7">
    <source>
        <dbReference type="ARBA" id="ARBA00047899"/>
    </source>
</evidence>